<dbReference type="GO" id="GO:0046872">
    <property type="term" value="F:metal ion binding"/>
    <property type="evidence" value="ECO:0007669"/>
    <property type="project" value="UniProtKB-KW"/>
</dbReference>
<dbReference type="Pfam" id="PF12831">
    <property type="entry name" value="FAD_oxidored"/>
    <property type="match status" value="1"/>
</dbReference>
<gene>
    <name evidence="5" type="ORF">S01H1_70857</name>
</gene>
<protein>
    <recommendedName>
        <fullName evidence="6">FAD-dependent oxidoreductase</fullName>
    </recommendedName>
</protein>
<keyword evidence="2" id="KW-0560">Oxidoreductase</keyword>
<dbReference type="PANTHER" id="PTHR43498">
    <property type="entry name" value="FERREDOXIN:COB-COM HETERODISULFIDE REDUCTASE SUBUNIT A"/>
    <property type="match status" value="1"/>
</dbReference>
<comment type="caution">
    <text evidence="5">The sequence shown here is derived from an EMBL/GenBank/DDBJ whole genome shotgun (WGS) entry which is preliminary data.</text>
</comment>
<evidence type="ECO:0000256" key="3">
    <source>
        <dbReference type="ARBA" id="ARBA00023004"/>
    </source>
</evidence>
<accession>X0X1F2</accession>
<dbReference type="InterPro" id="IPR039650">
    <property type="entry name" value="HdrA-like"/>
</dbReference>
<dbReference type="EMBL" id="BARS01047145">
    <property type="protein sequence ID" value="GAG36845.1"/>
    <property type="molecule type" value="Genomic_DNA"/>
</dbReference>
<evidence type="ECO:0008006" key="6">
    <source>
        <dbReference type="Google" id="ProtNLM"/>
    </source>
</evidence>
<feature type="non-terminal residue" evidence="5">
    <location>
        <position position="1"/>
    </location>
</feature>
<organism evidence="5">
    <name type="scientific">marine sediment metagenome</name>
    <dbReference type="NCBI Taxonomy" id="412755"/>
    <lineage>
        <taxon>unclassified sequences</taxon>
        <taxon>metagenomes</taxon>
        <taxon>ecological metagenomes</taxon>
    </lineage>
</organism>
<evidence type="ECO:0000256" key="4">
    <source>
        <dbReference type="ARBA" id="ARBA00023014"/>
    </source>
</evidence>
<name>X0X1F2_9ZZZZ</name>
<dbReference type="PANTHER" id="PTHR43498:SF1">
    <property type="entry name" value="COB--COM HETERODISULFIDE REDUCTASE IRON-SULFUR SUBUNIT A"/>
    <property type="match status" value="1"/>
</dbReference>
<dbReference type="GO" id="GO:0016491">
    <property type="term" value="F:oxidoreductase activity"/>
    <property type="evidence" value="ECO:0007669"/>
    <property type="project" value="UniProtKB-KW"/>
</dbReference>
<proteinExistence type="predicted"/>
<keyword evidence="1" id="KW-0479">Metal-binding</keyword>
<sequence>IGVRETRRILGEYTVTEQDAIKDTRFPDVIAISSNPMPSYHGKRFFFNHAGFDIPYRSLVPKKIEGLLLTGRCISSEQAPFQSARSMAPAMAIGHASGCAAAMAAKGKVPPRKLEVKALQKLLLSQNAELRM</sequence>
<dbReference type="AlphaFoldDB" id="X0X1F2"/>
<reference evidence="5" key="1">
    <citation type="journal article" date="2014" name="Front. Microbiol.">
        <title>High frequency of phylogenetically diverse reductive dehalogenase-homologous genes in deep subseafloor sedimentary metagenomes.</title>
        <authorList>
            <person name="Kawai M."/>
            <person name="Futagami T."/>
            <person name="Toyoda A."/>
            <person name="Takaki Y."/>
            <person name="Nishi S."/>
            <person name="Hori S."/>
            <person name="Arai W."/>
            <person name="Tsubouchi T."/>
            <person name="Morono Y."/>
            <person name="Uchiyama I."/>
            <person name="Ito T."/>
            <person name="Fujiyama A."/>
            <person name="Inagaki F."/>
            <person name="Takami H."/>
        </authorList>
    </citation>
    <scope>NUCLEOTIDE SEQUENCE</scope>
    <source>
        <strain evidence="5">Expedition CK06-06</strain>
    </source>
</reference>
<keyword evidence="4" id="KW-0411">Iron-sulfur</keyword>
<evidence type="ECO:0000313" key="5">
    <source>
        <dbReference type="EMBL" id="GAG36845.1"/>
    </source>
</evidence>
<keyword evidence="3" id="KW-0408">Iron</keyword>
<evidence type="ECO:0000256" key="2">
    <source>
        <dbReference type="ARBA" id="ARBA00023002"/>
    </source>
</evidence>
<dbReference type="GO" id="GO:0051536">
    <property type="term" value="F:iron-sulfur cluster binding"/>
    <property type="evidence" value="ECO:0007669"/>
    <property type="project" value="UniProtKB-KW"/>
</dbReference>
<evidence type="ECO:0000256" key="1">
    <source>
        <dbReference type="ARBA" id="ARBA00022723"/>
    </source>
</evidence>